<evidence type="ECO:0000313" key="1">
    <source>
        <dbReference type="EMBL" id="RAI26255.1"/>
    </source>
</evidence>
<gene>
    <name evidence="1" type="ORF">CH339_14810</name>
</gene>
<reference evidence="1 2" key="1">
    <citation type="submission" date="2017-07" db="EMBL/GenBank/DDBJ databases">
        <title>Draft Genome Sequences of Select Purple Nonsulfur Bacteria.</title>
        <authorList>
            <person name="Lasarre B."/>
            <person name="Mckinlay J.B."/>
        </authorList>
    </citation>
    <scope>NUCLEOTIDE SEQUENCE [LARGE SCALE GENOMIC DNA]</scope>
    <source>
        <strain evidence="1 2">DSM 11290</strain>
    </source>
</reference>
<accession>A0A327JK39</accession>
<proteinExistence type="predicted"/>
<sequence length="76" mass="8532">MAVELFIAVNGRVGLGAFCHRRWQQRPVGGRFEYEGGGMALQQQSVPLHDPVDALVIGRRPAVFARHRFTSAVMRR</sequence>
<evidence type="ECO:0000313" key="2">
    <source>
        <dbReference type="Proteomes" id="UP000249299"/>
    </source>
</evidence>
<name>A0A327JK39_9HYPH</name>
<dbReference type="EMBL" id="NPEV01000033">
    <property type="protein sequence ID" value="RAI26255.1"/>
    <property type="molecule type" value="Genomic_DNA"/>
</dbReference>
<organism evidence="1 2">
    <name type="scientific">Rhodobium orientis</name>
    <dbReference type="NCBI Taxonomy" id="34017"/>
    <lineage>
        <taxon>Bacteria</taxon>
        <taxon>Pseudomonadati</taxon>
        <taxon>Pseudomonadota</taxon>
        <taxon>Alphaproteobacteria</taxon>
        <taxon>Hyphomicrobiales</taxon>
        <taxon>Rhodobiaceae</taxon>
        <taxon>Rhodobium</taxon>
    </lineage>
</organism>
<dbReference type="AlphaFoldDB" id="A0A327JK39"/>
<dbReference type="Proteomes" id="UP000249299">
    <property type="component" value="Unassembled WGS sequence"/>
</dbReference>
<comment type="caution">
    <text evidence="1">The sequence shown here is derived from an EMBL/GenBank/DDBJ whole genome shotgun (WGS) entry which is preliminary data.</text>
</comment>
<keyword evidence="2" id="KW-1185">Reference proteome</keyword>
<protein>
    <submittedName>
        <fullName evidence="1">Uncharacterized protein</fullName>
    </submittedName>
</protein>